<reference evidence="6 7" key="1">
    <citation type="submission" date="2019-12" db="EMBL/GenBank/DDBJ databases">
        <title>Comparative genomics gives insights into the taxonomy of the Azoarcus-Aromatoleum group and reveals separate origins of nif in the plant-associated Azoarcus and non-plant-associated Aromatoleum sub-groups.</title>
        <authorList>
            <person name="Lafos M."/>
            <person name="Maluk M."/>
            <person name="Batista M."/>
            <person name="Junghare M."/>
            <person name="Carmona M."/>
            <person name="Faoro H."/>
            <person name="Cruz L.M."/>
            <person name="Battistoni F."/>
            <person name="De Souza E."/>
            <person name="Pedrosa F."/>
            <person name="Chen W.-M."/>
            <person name="Poole P.S."/>
            <person name="Dixon R.A."/>
            <person name="James E.K."/>
        </authorList>
    </citation>
    <scope>NUCLEOTIDE SEQUENCE [LARGE SCALE GENOMIC DNA]</scope>
    <source>
        <strain evidence="6 7">22Lin</strain>
    </source>
</reference>
<evidence type="ECO:0000259" key="5">
    <source>
        <dbReference type="PROSITE" id="PS51635"/>
    </source>
</evidence>
<dbReference type="Gene3D" id="3.40.1090.10">
    <property type="entry name" value="Cytosolic phospholipase A2 catalytic domain"/>
    <property type="match status" value="2"/>
</dbReference>
<proteinExistence type="predicted"/>
<sequence>MPAAHKTTTVIEPRRTILVFQGGGALGAYQAGVFEALVESGRQPDWVVGTSIGAINGALIAGNPPEYRLARLREFWHLMSKGVGGLDVWEALFGATLRNLATLTFGVPGFFAPRSFPSFAFNLPAAPGLASFYSVELLAKTLAELVDFDYLAQSPVRLSVGAVDVESAQLVYFDSKQETLQPAHILASGALPPAFPTVEIGGRYYWDGGIYSNTSLDWILHDQPRDHSLCIFPTLWPQQDQAPRALGDVLRREKEIQFASRADTIIEMEREMHRMRHAINLLARALAEHDKDSPLIPLACMGCGSVFHVIHLEAPRLPKEDQTKDIEFAPARVGQRWAAGRADAGRALAAKPWMIEVPPTEGVMVHDFSRPSVVAARQALPQGPACAPPRARKSATR</sequence>
<evidence type="ECO:0000256" key="1">
    <source>
        <dbReference type="ARBA" id="ARBA00022801"/>
    </source>
</evidence>
<keyword evidence="7" id="KW-1185">Reference proteome</keyword>
<dbReference type="CDD" id="cd07209">
    <property type="entry name" value="Pat_hypo_Ecoli_Z1214_like"/>
    <property type="match status" value="1"/>
</dbReference>
<dbReference type="PANTHER" id="PTHR14226">
    <property type="entry name" value="NEUROPATHY TARGET ESTERASE/SWISS CHEESE D.MELANOGASTER"/>
    <property type="match status" value="1"/>
</dbReference>
<dbReference type="InterPro" id="IPR016035">
    <property type="entry name" value="Acyl_Trfase/lysoPLipase"/>
</dbReference>
<accession>A0ABX1Q8Q5</accession>
<dbReference type="InterPro" id="IPR002641">
    <property type="entry name" value="PNPLA_dom"/>
</dbReference>
<organism evidence="6 7">
    <name type="scientific">Aromatoleum diolicum</name>
    <dbReference type="NCBI Taxonomy" id="75796"/>
    <lineage>
        <taxon>Bacteria</taxon>
        <taxon>Pseudomonadati</taxon>
        <taxon>Pseudomonadota</taxon>
        <taxon>Betaproteobacteria</taxon>
        <taxon>Rhodocyclales</taxon>
        <taxon>Rhodocyclaceae</taxon>
        <taxon>Aromatoleum</taxon>
    </lineage>
</organism>
<dbReference type="SUPFAM" id="SSF52151">
    <property type="entry name" value="FabD/lysophospholipase-like"/>
    <property type="match status" value="1"/>
</dbReference>
<dbReference type="PANTHER" id="PTHR14226:SF57">
    <property type="entry name" value="BLR7027 PROTEIN"/>
    <property type="match status" value="1"/>
</dbReference>
<feature type="active site" description="Nucleophile" evidence="4">
    <location>
        <position position="51"/>
    </location>
</feature>
<gene>
    <name evidence="6" type="ORF">GPA25_08240</name>
</gene>
<feature type="domain" description="PNPLA" evidence="5">
    <location>
        <begin position="18"/>
        <end position="220"/>
    </location>
</feature>
<feature type="active site" description="Proton acceptor" evidence="4">
    <location>
        <position position="207"/>
    </location>
</feature>
<keyword evidence="1 4" id="KW-0378">Hydrolase</keyword>
<evidence type="ECO:0000313" key="7">
    <source>
        <dbReference type="Proteomes" id="UP000648984"/>
    </source>
</evidence>
<evidence type="ECO:0000256" key="2">
    <source>
        <dbReference type="ARBA" id="ARBA00022963"/>
    </source>
</evidence>
<comment type="caution">
    <text evidence="6">The sequence shown here is derived from an EMBL/GenBank/DDBJ whole genome shotgun (WGS) entry which is preliminary data.</text>
</comment>
<feature type="short sequence motif" description="DGA/G" evidence="4">
    <location>
        <begin position="207"/>
        <end position="209"/>
    </location>
</feature>
<feature type="short sequence motif" description="GXSXG" evidence="4">
    <location>
        <begin position="49"/>
        <end position="53"/>
    </location>
</feature>
<dbReference type="InterPro" id="IPR050301">
    <property type="entry name" value="NTE"/>
</dbReference>
<dbReference type="RefSeq" id="WP_169259892.1">
    <property type="nucleotide sequence ID" value="NZ_WTVQ01000010.1"/>
</dbReference>
<evidence type="ECO:0000256" key="4">
    <source>
        <dbReference type="PROSITE-ProRule" id="PRU01161"/>
    </source>
</evidence>
<keyword evidence="2 4" id="KW-0442">Lipid degradation</keyword>
<protein>
    <submittedName>
        <fullName evidence="6">Patatin-like phospholipase family protein</fullName>
    </submittedName>
</protein>
<name>A0ABX1Q8Q5_9RHOO</name>
<dbReference type="Proteomes" id="UP000648984">
    <property type="component" value="Unassembled WGS sequence"/>
</dbReference>
<keyword evidence="3 4" id="KW-0443">Lipid metabolism</keyword>
<dbReference type="Pfam" id="PF01734">
    <property type="entry name" value="Patatin"/>
    <property type="match status" value="1"/>
</dbReference>
<dbReference type="InterPro" id="IPR021095">
    <property type="entry name" value="DUF3734"/>
</dbReference>
<evidence type="ECO:0000313" key="6">
    <source>
        <dbReference type="EMBL" id="NMG74751.1"/>
    </source>
</evidence>
<dbReference type="PROSITE" id="PS51635">
    <property type="entry name" value="PNPLA"/>
    <property type="match status" value="1"/>
</dbReference>
<feature type="short sequence motif" description="GXGXXG" evidence="4">
    <location>
        <begin position="22"/>
        <end position="27"/>
    </location>
</feature>
<evidence type="ECO:0000256" key="3">
    <source>
        <dbReference type="ARBA" id="ARBA00023098"/>
    </source>
</evidence>
<dbReference type="EMBL" id="WTVQ01000010">
    <property type="protein sequence ID" value="NMG74751.1"/>
    <property type="molecule type" value="Genomic_DNA"/>
</dbReference>
<dbReference type="Pfam" id="PF12536">
    <property type="entry name" value="DUF3734"/>
    <property type="match status" value="1"/>
</dbReference>